<dbReference type="EMBL" id="FNPR01000001">
    <property type="protein sequence ID" value="SDY10441.1"/>
    <property type="molecule type" value="Genomic_DNA"/>
</dbReference>
<dbReference type="InterPro" id="IPR016155">
    <property type="entry name" value="Mopterin_synth/thiamin_S_b"/>
</dbReference>
<name>A0A1H3H4P8_9RHOB</name>
<dbReference type="Gene3D" id="3.10.20.30">
    <property type="match status" value="1"/>
</dbReference>
<reference evidence="1 2" key="1">
    <citation type="submission" date="2016-10" db="EMBL/GenBank/DDBJ databases">
        <authorList>
            <person name="de Groot N.N."/>
        </authorList>
    </citation>
    <scope>NUCLEOTIDE SEQUENCE [LARGE SCALE GENOMIC DNA]</scope>
    <source>
        <strain evidence="1 2">DSM 24677</strain>
    </source>
</reference>
<dbReference type="GeneID" id="78123020"/>
<dbReference type="RefSeq" id="WP_089887129.1">
    <property type="nucleotide sequence ID" value="NZ_CALJFH010000003.1"/>
</dbReference>
<gene>
    <name evidence="1" type="ORF">SAMN05444486_101213</name>
</gene>
<organism evidence="1 2">
    <name type="scientific">Lentibacter algarum</name>
    <dbReference type="NCBI Taxonomy" id="576131"/>
    <lineage>
        <taxon>Bacteria</taxon>
        <taxon>Pseudomonadati</taxon>
        <taxon>Pseudomonadota</taxon>
        <taxon>Alphaproteobacteria</taxon>
        <taxon>Rhodobacterales</taxon>
        <taxon>Roseobacteraceae</taxon>
        <taxon>Lentibacter</taxon>
    </lineage>
</organism>
<evidence type="ECO:0000313" key="2">
    <source>
        <dbReference type="Proteomes" id="UP000199026"/>
    </source>
</evidence>
<proteinExistence type="predicted"/>
<evidence type="ECO:0000313" key="1">
    <source>
        <dbReference type="EMBL" id="SDY10441.1"/>
    </source>
</evidence>
<dbReference type="SUPFAM" id="SSF54285">
    <property type="entry name" value="MoaD/ThiS"/>
    <property type="match status" value="1"/>
</dbReference>
<accession>A0A1H3H4P8</accession>
<sequence>MVTVTLWGSLADLAGGQRELEVNASNLRELLTALERDHPALRPQLARGVSVSIDGKIYNDSWFQPILETSEVVLLNRLEGG</sequence>
<protein>
    <submittedName>
        <fullName evidence="1">ThiS family protein</fullName>
    </submittedName>
</protein>
<dbReference type="Proteomes" id="UP000199026">
    <property type="component" value="Unassembled WGS sequence"/>
</dbReference>
<dbReference type="STRING" id="576131.SAMN05444486_101213"/>
<dbReference type="AlphaFoldDB" id="A0A1H3H4P8"/>
<dbReference type="InterPro" id="IPR012675">
    <property type="entry name" value="Beta-grasp_dom_sf"/>
</dbReference>
<keyword evidence="2" id="KW-1185">Reference proteome</keyword>
<dbReference type="CDD" id="cd17040">
    <property type="entry name" value="Ubl_MoaD_like"/>
    <property type="match status" value="1"/>
</dbReference>
<dbReference type="OrthoDB" id="8087696at2"/>
<dbReference type="InterPro" id="IPR003749">
    <property type="entry name" value="ThiS/MoaD-like"/>
</dbReference>
<dbReference type="Pfam" id="PF02597">
    <property type="entry name" value="ThiS"/>
    <property type="match status" value="1"/>
</dbReference>